<evidence type="ECO:0000313" key="2">
    <source>
        <dbReference type="EMBL" id="VDO79400.1"/>
    </source>
</evidence>
<dbReference type="PANTHER" id="PTHR10223">
    <property type="entry name" value="26S PROTEASOME NON-ATPASE REGULATORY SUBUNIT 4"/>
    <property type="match status" value="1"/>
</dbReference>
<dbReference type="GO" id="GO:0031593">
    <property type="term" value="F:polyubiquitin modification-dependent protein binding"/>
    <property type="evidence" value="ECO:0007669"/>
    <property type="project" value="TreeGrafter"/>
</dbReference>
<sequence length="101" mass="10339">MGQFIETLNGKEGSGSNLVVVPPSSSLTEALVSSPVCRGEDGAAAPVVAAGGVGFEFGIDPEDDPDLALALRVSLEEQRQRQRGGGTDVAELQPTNTDASK</sequence>
<dbReference type="PROSITE" id="PS50330">
    <property type="entry name" value="UIM"/>
    <property type="match status" value="1"/>
</dbReference>
<reference evidence="4" key="1">
    <citation type="submission" date="2016-06" db="UniProtKB">
        <authorList>
            <consortium name="WormBaseParasite"/>
        </authorList>
    </citation>
    <scope>IDENTIFICATION</scope>
</reference>
<dbReference type="Gene3D" id="1.10.287.3990">
    <property type="match status" value="1"/>
</dbReference>
<reference evidence="2 3" key="2">
    <citation type="submission" date="2018-11" db="EMBL/GenBank/DDBJ databases">
        <authorList>
            <consortium name="Pathogen Informatics"/>
        </authorList>
    </citation>
    <scope>NUCLEOTIDE SEQUENCE [LARGE SCALE GENOMIC DNA]</scope>
</reference>
<feature type="region of interest" description="Disordered" evidence="1">
    <location>
        <begin position="77"/>
        <end position="101"/>
    </location>
</feature>
<dbReference type="GO" id="GO:0005829">
    <property type="term" value="C:cytosol"/>
    <property type="evidence" value="ECO:0007669"/>
    <property type="project" value="TreeGrafter"/>
</dbReference>
<gene>
    <name evidence="2" type="ORF">OFLC_LOCUS11807</name>
</gene>
<dbReference type="AlphaFoldDB" id="A0A183HWE6"/>
<accession>A0A183HWE6</accession>
<evidence type="ECO:0000313" key="4">
    <source>
        <dbReference type="WBParaSite" id="OFLC_0001180801-mRNA-1"/>
    </source>
</evidence>
<evidence type="ECO:0000256" key="1">
    <source>
        <dbReference type="SAM" id="MobiDB-lite"/>
    </source>
</evidence>
<dbReference type="STRING" id="387005.A0A183HWE6"/>
<protein>
    <submittedName>
        <fullName evidence="2 4">Uncharacterized protein</fullName>
    </submittedName>
</protein>
<keyword evidence="3" id="KW-1185">Reference proteome</keyword>
<dbReference type="InterPro" id="IPR027040">
    <property type="entry name" value="PSMD4"/>
</dbReference>
<dbReference type="GO" id="GO:0008540">
    <property type="term" value="C:proteasome regulatory particle, base subcomplex"/>
    <property type="evidence" value="ECO:0007669"/>
    <property type="project" value="TreeGrafter"/>
</dbReference>
<proteinExistence type="predicted"/>
<organism evidence="4">
    <name type="scientific">Onchocerca flexuosa</name>
    <dbReference type="NCBI Taxonomy" id="387005"/>
    <lineage>
        <taxon>Eukaryota</taxon>
        <taxon>Metazoa</taxon>
        <taxon>Ecdysozoa</taxon>
        <taxon>Nematoda</taxon>
        <taxon>Chromadorea</taxon>
        <taxon>Rhabditida</taxon>
        <taxon>Spirurina</taxon>
        <taxon>Spiruromorpha</taxon>
        <taxon>Filarioidea</taxon>
        <taxon>Onchocercidae</taxon>
        <taxon>Onchocerca</taxon>
    </lineage>
</organism>
<dbReference type="GO" id="GO:0005634">
    <property type="term" value="C:nucleus"/>
    <property type="evidence" value="ECO:0007669"/>
    <property type="project" value="TreeGrafter"/>
</dbReference>
<evidence type="ECO:0000313" key="3">
    <source>
        <dbReference type="Proteomes" id="UP000267606"/>
    </source>
</evidence>
<dbReference type="GO" id="GO:0043161">
    <property type="term" value="P:proteasome-mediated ubiquitin-dependent protein catabolic process"/>
    <property type="evidence" value="ECO:0007669"/>
    <property type="project" value="TreeGrafter"/>
</dbReference>
<dbReference type="InterPro" id="IPR003903">
    <property type="entry name" value="UIM_dom"/>
</dbReference>
<dbReference type="EMBL" id="UZAJ01017552">
    <property type="protein sequence ID" value="VDO79400.1"/>
    <property type="molecule type" value="Genomic_DNA"/>
</dbReference>
<name>A0A183HWE6_9BILA</name>
<dbReference type="PANTHER" id="PTHR10223:SF0">
    <property type="entry name" value="26S PROTEASOME NON-ATPASE REGULATORY SUBUNIT 4"/>
    <property type="match status" value="1"/>
</dbReference>
<dbReference type="Proteomes" id="UP000267606">
    <property type="component" value="Unassembled WGS sequence"/>
</dbReference>
<dbReference type="WBParaSite" id="OFLC_0001180801-mRNA-1">
    <property type="protein sequence ID" value="OFLC_0001180801-mRNA-1"/>
    <property type="gene ID" value="OFLC_0001180801"/>
</dbReference>